<organism evidence="1 2">
    <name type="scientific">Peronosclerospora sorghi</name>
    <dbReference type="NCBI Taxonomy" id="230839"/>
    <lineage>
        <taxon>Eukaryota</taxon>
        <taxon>Sar</taxon>
        <taxon>Stramenopiles</taxon>
        <taxon>Oomycota</taxon>
        <taxon>Peronosporomycetes</taxon>
        <taxon>Peronosporales</taxon>
        <taxon>Peronosporaceae</taxon>
        <taxon>Peronosclerospora</taxon>
    </lineage>
</organism>
<dbReference type="Proteomes" id="UP001163321">
    <property type="component" value="Chromosome 5"/>
</dbReference>
<gene>
    <name evidence="1" type="ORF">PsorP6_009845</name>
</gene>
<evidence type="ECO:0000313" key="1">
    <source>
        <dbReference type="EMBL" id="KAI9912227.1"/>
    </source>
</evidence>
<name>A0ACC0W118_9STRA</name>
<protein>
    <submittedName>
        <fullName evidence="1">Uncharacterized protein</fullName>
    </submittedName>
</protein>
<proteinExistence type="predicted"/>
<keyword evidence="2" id="KW-1185">Reference proteome</keyword>
<evidence type="ECO:0000313" key="2">
    <source>
        <dbReference type="Proteomes" id="UP001163321"/>
    </source>
</evidence>
<sequence length="380" mass="44633">MACSERASYLEAYRLFTALESSNAVVTDPNSSAFQDQLAHALQYMKKCIHQRQLDGVLSSNERFFELQNTQLYALCIEYYLGMLTTKQVFIQPLEETPPQEKQRSAAIDHTRSVMYRLELLREADVFLTEFLDRAENSGIITTKSRREQYERLENKQFSRSRDEKIQRFQLQRQMEKKLNELRERRKERSLTSQGEGDKKHIDELDDEEDDEEDLEREQLLTFIQLSVIKCMEEQASVNQEKDMLETMLKMNAASEKQDFFSESNRQSPPPQGQGIELMHINPNVEIKRETIRSSVFKPGHRLPTMTLEEYADRELADAMERQKREQDAPQAPRRYDQLEEDGDEDNEILVDEATYKDRAWDDWKDANEKGIGNKKGSQF</sequence>
<accession>A0ACC0W118</accession>
<reference evidence="1 2" key="1">
    <citation type="journal article" date="2022" name="bioRxiv">
        <title>The genome of the oomycete Peronosclerospora sorghi, a cosmopolitan pathogen of maize and sorghum, is inflated with dispersed pseudogenes.</title>
        <authorList>
            <person name="Fletcher K."/>
            <person name="Martin F."/>
            <person name="Isakeit T."/>
            <person name="Cavanaugh K."/>
            <person name="Magill C."/>
            <person name="Michelmore R."/>
        </authorList>
    </citation>
    <scope>NUCLEOTIDE SEQUENCE [LARGE SCALE GENOMIC DNA]</scope>
    <source>
        <strain evidence="1">P6</strain>
    </source>
</reference>
<dbReference type="EMBL" id="CM047584">
    <property type="protein sequence ID" value="KAI9912227.1"/>
    <property type="molecule type" value="Genomic_DNA"/>
</dbReference>
<comment type="caution">
    <text evidence="1">The sequence shown here is derived from an EMBL/GenBank/DDBJ whole genome shotgun (WGS) entry which is preliminary data.</text>
</comment>